<dbReference type="CDD" id="cd07990">
    <property type="entry name" value="LPLAT_LCLAT1-like"/>
    <property type="match status" value="1"/>
</dbReference>
<dbReference type="PANTHER" id="PTHR10983:SF24">
    <property type="entry name" value="1-ACYLGLYCEROL-3-PHOSPHATE O-ACYLTRANSFERASE 3, ISOFORM E-RELATED"/>
    <property type="match status" value="1"/>
</dbReference>
<reference evidence="6" key="1">
    <citation type="submission" date="2021-03" db="EMBL/GenBank/DDBJ databases">
        <title>Chromosome level genome of the anhydrobiotic midge Polypedilum vanderplanki.</title>
        <authorList>
            <person name="Yoshida Y."/>
            <person name="Kikawada T."/>
            <person name="Gusev O."/>
        </authorList>
    </citation>
    <scope>NUCLEOTIDE SEQUENCE</scope>
    <source>
        <strain evidence="6">NIAS01</strain>
        <tissue evidence="6">Whole body or cell culture</tissue>
    </source>
</reference>
<organism evidence="6 7">
    <name type="scientific">Polypedilum vanderplanki</name>
    <name type="common">Sleeping chironomid midge</name>
    <dbReference type="NCBI Taxonomy" id="319348"/>
    <lineage>
        <taxon>Eukaryota</taxon>
        <taxon>Metazoa</taxon>
        <taxon>Ecdysozoa</taxon>
        <taxon>Arthropoda</taxon>
        <taxon>Hexapoda</taxon>
        <taxon>Insecta</taxon>
        <taxon>Pterygota</taxon>
        <taxon>Neoptera</taxon>
        <taxon>Endopterygota</taxon>
        <taxon>Diptera</taxon>
        <taxon>Nematocera</taxon>
        <taxon>Chironomoidea</taxon>
        <taxon>Chironomidae</taxon>
        <taxon>Chironominae</taxon>
        <taxon>Polypedilum</taxon>
        <taxon>Polypedilum</taxon>
    </lineage>
</organism>
<sequence>MFSKAVKENTLCQLLIVSTILTSGIILNGIQLLLHIFIKKLNKKLFDRLMYFVNFTWLAQCIFVYDYWSESEFVLHCTKEDFEYFGKEHNLAIFNHIYEIDWLIAWVLIDKFKGLGYARGFIKHTIKYIPLWGWFFGMAGHIFLKRSFDKDKVLIEKKISEYMKFPSKNCWIVLMAEGTRFTKEKYENCLKFAEERNIEPLKHHLIPRAKGFSTCVPILEKHGCPAIYNVQVSYDPRDENKPVLASLVMGKKIKTHVYIKRYPIKEVDPSFEFLYEIYKEKDALQDSMQKYGNFYEGRGLKKENGFTFKIRPRIFLNTLFWVLFEMLLIAYQAHKMIQNDQIMLLTGISVFIISLFYFMLKNILHLSKVSSGSTYGRGAEQIHTQ</sequence>
<evidence type="ECO:0000256" key="4">
    <source>
        <dbReference type="SAM" id="Phobius"/>
    </source>
</evidence>
<comment type="caution">
    <text evidence="6">The sequence shown here is derived from an EMBL/GenBank/DDBJ whole genome shotgun (WGS) entry which is preliminary data.</text>
</comment>
<evidence type="ECO:0000256" key="2">
    <source>
        <dbReference type="ARBA" id="ARBA00022679"/>
    </source>
</evidence>
<feature type="transmembrane region" description="Helical" evidence="4">
    <location>
        <begin position="314"/>
        <end position="331"/>
    </location>
</feature>
<keyword evidence="7" id="KW-1185">Reference proteome</keyword>
<feature type="transmembrane region" description="Helical" evidence="4">
    <location>
        <begin position="125"/>
        <end position="144"/>
    </location>
</feature>
<evidence type="ECO:0000256" key="3">
    <source>
        <dbReference type="ARBA" id="ARBA00023315"/>
    </source>
</evidence>
<dbReference type="EMBL" id="JADBJN010000002">
    <property type="protein sequence ID" value="KAG5677568.1"/>
    <property type="molecule type" value="Genomic_DNA"/>
</dbReference>
<accession>A0A9J6C6U0</accession>
<dbReference type="Proteomes" id="UP001107558">
    <property type="component" value="Chromosome 2"/>
</dbReference>
<gene>
    <name evidence="6" type="ORF">PVAND_007318</name>
</gene>
<keyword evidence="4" id="KW-1133">Transmembrane helix</keyword>
<keyword evidence="3" id="KW-0012">Acyltransferase</keyword>
<keyword evidence="4" id="KW-0472">Membrane</keyword>
<protein>
    <recommendedName>
        <fullName evidence="5">Phospholipid/glycerol acyltransferase domain-containing protein</fullName>
    </recommendedName>
</protein>
<keyword evidence="2" id="KW-0808">Transferase</keyword>
<dbReference type="PANTHER" id="PTHR10983">
    <property type="entry name" value="1-ACYLGLYCEROL-3-PHOSPHATE ACYLTRANSFERASE-RELATED"/>
    <property type="match status" value="1"/>
</dbReference>
<evidence type="ECO:0000313" key="6">
    <source>
        <dbReference type="EMBL" id="KAG5677568.1"/>
    </source>
</evidence>
<feature type="transmembrane region" description="Helical" evidence="4">
    <location>
        <begin position="343"/>
        <end position="360"/>
    </location>
</feature>
<dbReference type="SMART" id="SM00563">
    <property type="entry name" value="PlsC"/>
    <property type="match status" value="1"/>
</dbReference>
<dbReference type="GO" id="GO:0012505">
    <property type="term" value="C:endomembrane system"/>
    <property type="evidence" value="ECO:0007669"/>
    <property type="project" value="TreeGrafter"/>
</dbReference>
<dbReference type="SUPFAM" id="SSF69593">
    <property type="entry name" value="Glycerol-3-phosphate (1)-acyltransferase"/>
    <property type="match status" value="1"/>
</dbReference>
<evidence type="ECO:0000313" key="7">
    <source>
        <dbReference type="Proteomes" id="UP001107558"/>
    </source>
</evidence>
<evidence type="ECO:0000259" key="5">
    <source>
        <dbReference type="SMART" id="SM00563"/>
    </source>
</evidence>
<feature type="transmembrane region" description="Helical" evidence="4">
    <location>
        <begin position="14"/>
        <end position="37"/>
    </location>
</feature>
<evidence type="ECO:0000256" key="1">
    <source>
        <dbReference type="ARBA" id="ARBA00008655"/>
    </source>
</evidence>
<name>A0A9J6C6U0_POLVA</name>
<feature type="transmembrane region" description="Helical" evidence="4">
    <location>
        <begin position="49"/>
        <end position="68"/>
    </location>
</feature>
<dbReference type="GO" id="GO:0003841">
    <property type="term" value="F:1-acylglycerol-3-phosphate O-acyltransferase activity"/>
    <property type="evidence" value="ECO:0007669"/>
    <property type="project" value="TreeGrafter"/>
</dbReference>
<feature type="domain" description="Phospholipid/glycerol acyltransferase" evidence="5">
    <location>
        <begin position="90"/>
        <end position="213"/>
    </location>
</feature>
<dbReference type="Pfam" id="PF16076">
    <property type="entry name" value="Acyltransf_C"/>
    <property type="match status" value="1"/>
</dbReference>
<dbReference type="InterPro" id="IPR032098">
    <property type="entry name" value="Acyltransf_C"/>
</dbReference>
<proteinExistence type="inferred from homology"/>
<dbReference type="OrthoDB" id="189226at2759"/>
<comment type="similarity">
    <text evidence="1">Belongs to the 1-acyl-sn-glycerol-3-phosphate acyltransferase family.</text>
</comment>
<keyword evidence="4" id="KW-0812">Transmembrane</keyword>
<dbReference type="InterPro" id="IPR002123">
    <property type="entry name" value="Plipid/glycerol_acylTrfase"/>
</dbReference>
<dbReference type="AlphaFoldDB" id="A0A9J6C6U0"/>
<dbReference type="Pfam" id="PF01553">
    <property type="entry name" value="Acyltransferase"/>
    <property type="match status" value="1"/>
</dbReference>